<evidence type="ECO:0000256" key="1">
    <source>
        <dbReference type="SAM" id="MobiDB-lite"/>
    </source>
</evidence>
<dbReference type="EMBL" id="AVOT02111410">
    <property type="protein sequence ID" value="MBW0582010.1"/>
    <property type="molecule type" value="Genomic_DNA"/>
</dbReference>
<organism evidence="2 3">
    <name type="scientific">Austropuccinia psidii MF-1</name>
    <dbReference type="NCBI Taxonomy" id="1389203"/>
    <lineage>
        <taxon>Eukaryota</taxon>
        <taxon>Fungi</taxon>
        <taxon>Dikarya</taxon>
        <taxon>Basidiomycota</taxon>
        <taxon>Pucciniomycotina</taxon>
        <taxon>Pucciniomycetes</taxon>
        <taxon>Pucciniales</taxon>
        <taxon>Sphaerophragmiaceae</taxon>
        <taxon>Austropuccinia</taxon>
    </lineage>
</organism>
<comment type="caution">
    <text evidence="2">The sequence shown here is derived from an EMBL/GenBank/DDBJ whole genome shotgun (WGS) entry which is preliminary data.</text>
</comment>
<evidence type="ECO:0000313" key="3">
    <source>
        <dbReference type="Proteomes" id="UP000765509"/>
    </source>
</evidence>
<feature type="region of interest" description="Disordered" evidence="1">
    <location>
        <begin position="45"/>
        <end position="101"/>
    </location>
</feature>
<dbReference type="AlphaFoldDB" id="A0A9Q3KMS6"/>
<proteinExistence type="predicted"/>
<dbReference type="OrthoDB" id="2505776at2759"/>
<keyword evidence="3" id="KW-1185">Reference proteome</keyword>
<reference evidence="2" key="1">
    <citation type="submission" date="2021-03" db="EMBL/GenBank/DDBJ databases">
        <title>Draft genome sequence of rust myrtle Austropuccinia psidii MF-1, a brazilian biotype.</title>
        <authorList>
            <person name="Quecine M.C."/>
            <person name="Pachon D.M.R."/>
            <person name="Bonatelli M.L."/>
            <person name="Correr F.H."/>
            <person name="Franceschini L.M."/>
            <person name="Leite T.F."/>
            <person name="Margarido G.R.A."/>
            <person name="Almeida C.A."/>
            <person name="Ferrarezi J.A."/>
            <person name="Labate C.A."/>
        </authorList>
    </citation>
    <scope>NUCLEOTIDE SEQUENCE</scope>
    <source>
        <strain evidence="2">MF-1</strain>
    </source>
</reference>
<accession>A0A9Q3KMS6</accession>
<sequence>MQLCQCHRCILNAITCHDGTEIQGKYLSDWNKRKHLTESRNPSILSLMQSNNNPSSPAGPESNETSSLSPTSEDKSETQCDSTSENDLEAEPTSISQGSSMLQPYRMTTNHFTHISLPCGYYITQSMDSWIKWFLGLKGIKDAIESWARDVNKSNNNNIINIQNGRGWKEISWDYDSNGSRGALKLCFSLFVDWFNPRHNKLAGKQQSTGIVALACLNLPPRLRNKLAHVFVAGIMPGPLAPNMTTISHLLQWLVDNLSKLKGLMKIPTFKKPEG</sequence>
<dbReference type="Proteomes" id="UP000765509">
    <property type="component" value="Unassembled WGS sequence"/>
</dbReference>
<name>A0A9Q3KMS6_9BASI</name>
<gene>
    <name evidence="2" type="ORF">O181_121725</name>
</gene>
<feature type="compositionally biased region" description="Polar residues" evidence="1">
    <location>
        <begin position="45"/>
        <end position="71"/>
    </location>
</feature>
<protein>
    <submittedName>
        <fullName evidence="2">Uncharacterized protein</fullName>
    </submittedName>
</protein>
<evidence type="ECO:0000313" key="2">
    <source>
        <dbReference type="EMBL" id="MBW0582010.1"/>
    </source>
</evidence>